<feature type="transmembrane region" description="Helical" evidence="5">
    <location>
        <begin position="336"/>
        <end position="353"/>
    </location>
</feature>
<proteinExistence type="predicted"/>
<evidence type="ECO:0000313" key="8">
    <source>
        <dbReference type="WBParaSite" id="HCON_00135360-00001"/>
    </source>
</evidence>
<evidence type="ECO:0000256" key="4">
    <source>
        <dbReference type="ARBA" id="ARBA00023303"/>
    </source>
</evidence>
<evidence type="ECO:0000313" key="7">
    <source>
        <dbReference type="Proteomes" id="UP000025227"/>
    </source>
</evidence>
<dbReference type="Proteomes" id="UP000025227">
    <property type="component" value="Unplaced"/>
</dbReference>
<dbReference type="WBParaSite" id="HCON_00135360-00001">
    <property type="protein sequence ID" value="HCON_00135360-00001"/>
    <property type="gene ID" value="HCON_00135360"/>
</dbReference>
<dbReference type="InterPro" id="IPR002153">
    <property type="entry name" value="TRPC_channel"/>
</dbReference>
<dbReference type="InterPro" id="IPR013555">
    <property type="entry name" value="TRP_dom"/>
</dbReference>
<keyword evidence="2" id="KW-0677">Repeat</keyword>
<keyword evidence="5" id="KW-0472">Membrane</keyword>
<feature type="transmembrane region" description="Helical" evidence="5">
    <location>
        <begin position="485"/>
        <end position="507"/>
    </location>
</feature>
<evidence type="ECO:0000259" key="6">
    <source>
        <dbReference type="SMART" id="SM01420"/>
    </source>
</evidence>
<feature type="transmembrane region" description="Helical" evidence="5">
    <location>
        <begin position="403"/>
        <end position="422"/>
    </location>
</feature>
<feature type="transmembrane region" description="Helical" evidence="5">
    <location>
        <begin position="527"/>
        <end position="549"/>
    </location>
</feature>
<dbReference type="SMART" id="SM01420">
    <property type="entry name" value="TRP_2"/>
    <property type="match status" value="1"/>
</dbReference>
<dbReference type="AlphaFoldDB" id="A0A7I4YRU2"/>
<organism evidence="7 8">
    <name type="scientific">Haemonchus contortus</name>
    <name type="common">Barber pole worm</name>
    <dbReference type="NCBI Taxonomy" id="6289"/>
    <lineage>
        <taxon>Eukaryota</taxon>
        <taxon>Metazoa</taxon>
        <taxon>Ecdysozoa</taxon>
        <taxon>Nematoda</taxon>
        <taxon>Chromadorea</taxon>
        <taxon>Rhabditida</taxon>
        <taxon>Rhabditina</taxon>
        <taxon>Rhabditomorpha</taxon>
        <taxon>Strongyloidea</taxon>
        <taxon>Trichostrongylidae</taxon>
        <taxon>Haemonchus</taxon>
    </lineage>
</organism>
<dbReference type="GO" id="GO:0015279">
    <property type="term" value="F:store-operated calcium channel activity"/>
    <property type="evidence" value="ECO:0007669"/>
    <property type="project" value="TreeGrafter"/>
</dbReference>
<dbReference type="OMA" id="FWWRWFD"/>
<evidence type="ECO:0000256" key="3">
    <source>
        <dbReference type="ARBA" id="ARBA00023065"/>
    </source>
</evidence>
<dbReference type="GO" id="GO:0034703">
    <property type="term" value="C:cation channel complex"/>
    <property type="evidence" value="ECO:0007669"/>
    <property type="project" value="TreeGrafter"/>
</dbReference>
<reference evidence="8" key="1">
    <citation type="submission" date="2020-12" db="UniProtKB">
        <authorList>
            <consortium name="WormBaseParasite"/>
        </authorList>
    </citation>
    <scope>IDENTIFICATION</scope>
    <source>
        <strain evidence="8">MHco3</strain>
    </source>
</reference>
<dbReference type="PANTHER" id="PTHR10117">
    <property type="entry name" value="TRANSIENT RECEPTOR POTENTIAL CHANNEL"/>
    <property type="match status" value="1"/>
</dbReference>
<protein>
    <submittedName>
        <fullName evidence="8">Ion_trans domain-containing protein</fullName>
    </submittedName>
</protein>
<evidence type="ECO:0000256" key="1">
    <source>
        <dbReference type="ARBA" id="ARBA00022448"/>
    </source>
</evidence>
<dbReference type="GO" id="GO:0005886">
    <property type="term" value="C:plasma membrane"/>
    <property type="evidence" value="ECO:0007669"/>
    <property type="project" value="TreeGrafter"/>
</dbReference>
<evidence type="ECO:0000256" key="2">
    <source>
        <dbReference type="ARBA" id="ARBA00022737"/>
    </source>
</evidence>
<name>A0A7I4YRU2_HAECO</name>
<dbReference type="InterPro" id="IPR036770">
    <property type="entry name" value="Ankyrin_rpt-contain_sf"/>
</dbReference>
<accession>A0A7I4YRU2</accession>
<evidence type="ECO:0000256" key="5">
    <source>
        <dbReference type="SAM" id="Phobius"/>
    </source>
</evidence>
<dbReference type="OrthoDB" id="2373987at2759"/>
<dbReference type="GO" id="GO:0007338">
    <property type="term" value="P:single fertilization"/>
    <property type="evidence" value="ECO:0007669"/>
    <property type="project" value="TreeGrafter"/>
</dbReference>
<dbReference type="GO" id="GO:0070679">
    <property type="term" value="F:inositol 1,4,5 trisphosphate binding"/>
    <property type="evidence" value="ECO:0007669"/>
    <property type="project" value="TreeGrafter"/>
</dbReference>
<keyword evidence="3" id="KW-0406">Ion transport</keyword>
<feature type="transmembrane region" description="Helical" evidence="5">
    <location>
        <begin position="619"/>
        <end position="641"/>
    </location>
</feature>
<dbReference type="GO" id="GO:0051480">
    <property type="term" value="P:regulation of cytosolic calcium ion concentration"/>
    <property type="evidence" value="ECO:0007669"/>
    <property type="project" value="TreeGrafter"/>
</dbReference>
<keyword evidence="7" id="KW-1185">Reference proteome</keyword>
<keyword evidence="5" id="KW-1133">Transmembrane helix</keyword>
<dbReference type="SUPFAM" id="SSF48403">
    <property type="entry name" value="Ankyrin repeat"/>
    <property type="match status" value="1"/>
</dbReference>
<keyword evidence="5" id="KW-0812">Transmembrane</keyword>
<feature type="transmembrane region" description="Helical" evidence="5">
    <location>
        <begin position="365"/>
        <end position="388"/>
    </location>
</feature>
<feature type="domain" description="Transient receptor ion channel" evidence="6">
    <location>
        <begin position="183"/>
        <end position="244"/>
    </location>
</feature>
<dbReference type="PRINTS" id="PR01097">
    <property type="entry name" value="TRNSRECEPTRP"/>
</dbReference>
<dbReference type="Gene3D" id="1.25.40.20">
    <property type="entry name" value="Ankyrin repeat-containing domain"/>
    <property type="match status" value="1"/>
</dbReference>
<keyword evidence="1" id="KW-0813">Transport</keyword>
<feature type="transmembrane region" description="Helical" evidence="5">
    <location>
        <begin position="443"/>
        <end position="465"/>
    </location>
</feature>
<sequence length="795" mass="91594">MVKLVMRNIANAGYVLGKKALGKLKVPENYFEVKAEGYDGHLEWEGNTERVLCMKYEFYEKILRFRESGDDREIMEVFDSLGIAASDVQMEYLCKLLQAPKSAEMTKEALMIAICIGSRPLVELILSLFRDFPHEERSGCSNSPGFLPHITPLMLACILNNFSIVQCLLLRGHSIDLPHHVTCKCVVCLRMSNNNMDGLRRVDALRAVSSEAFLWLATDDPFAAACSLSQDLAICMKNDNFEFMDTYRVLYNNIQRFTCRIIENNWRVEELDIFLAHKCHCSLSACAAPYPRIQLALEARMRHFAGSPNVQRAMSCIWWRGWGNFGTNPARDSYRVLRHVFLYPILALLYIFSNGKLASSFDVPLARYISYMSSYATFVACLIVIRFAKIGEQAKTAHTPRGYPFGIAIEAYCYLYILGLMLERYIQFSRFGFRNYFAFWWRWFDFLLIGSFCLAFHLWICGVLMPMEPDLELLSRIHWPAWDYFLIYDIYLCTGCILGFWRVFYFFQLIKGIGGSVISVGSCISTIYNYLVVMGVVMLSFAVGVNLLVQPYLNSVVVKEDGTQEAMNTRFGTIFSTIRNMYWAVYGYLDPSVYPTVNGNSGPDQAPVDHYLTSFATELLLTIYHCIIVIILLNLMVSLLVKKADEVLENEESEFKYTRIVIYSEYFAWSSSVPPPFNLLYVIKEALWKFFVDDKITVSWPEIWTERELIKPDHETCSKDCNTYNNLMMTLFSRFRASKECHYRSIFRTEFDKDRATAESAAKVAFMNSFNDRYEAFQWNPPQLTAATPTPRAVQ</sequence>
<dbReference type="PANTHER" id="PTHR10117:SF50">
    <property type="entry name" value="ANK_REP_REGION DOMAIN-CONTAINING PROTEIN"/>
    <property type="match status" value="1"/>
</dbReference>
<keyword evidence="4" id="KW-0407">Ion channel</keyword>